<organism evidence="1">
    <name type="scientific">Lichtheimia ramosa</name>
    <dbReference type="NCBI Taxonomy" id="688394"/>
    <lineage>
        <taxon>Eukaryota</taxon>
        <taxon>Fungi</taxon>
        <taxon>Fungi incertae sedis</taxon>
        <taxon>Mucoromycota</taxon>
        <taxon>Mucoromycotina</taxon>
        <taxon>Mucoromycetes</taxon>
        <taxon>Mucorales</taxon>
        <taxon>Lichtheimiaceae</taxon>
        <taxon>Lichtheimia</taxon>
    </lineage>
</organism>
<accession>A0A077WVB3</accession>
<dbReference type="AlphaFoldDB" id="A0A077WVB3"/>
<dbReference type="OrthoDB" id="2290794at2759"/>
<name>A0A077WVB3_9FUNG</name>
<evidence type="ECO:0000313" key="1">
    <source>
        <dbReference type="EMBL" id="CDS10657.1"/>
    </source>
</evidence>
<protein>
    <submittedName>
        <fullName evidence="1">Uncharacterized protein</fullName>
    </submittedName>
</protein>
<sequence>MAPTSALGYLREGYIHDIRGLRLEAIRVYDQGLNHVSTEDPAYQLVVKAKSSSEEALNYRLDFLSHLPPDILSNIVPRFVGNAALSSAKVYPYLDVSRTWQRVIPPMTSLHFYLRKPQTLDEGHDQLVSVSKHVKALTLKKCPKAINRLFYRASFDSLTELTIQGKKKKEEDWDH</sequence>
<reference evidence="1" key="1">
    <citation type="journal article" date="2014" name="Genome Announc.">
        <title>De novo whole-genome sequence and genome annotation of Lichtheimia ramosa.</title>
        <authorList>
            <person name="Linde J."/>
            <person name="Schwartze V."/>
            <person name="Binder U."/>
            <person name="Lass-Florl C."/>
            <person name="Voigt K."/>
            <person name="Horn F."/>
        </authorList>
    </citation>
    <scope>NUCLEOTIDE SEQUENCE</scope>
    <source>
        <strain evidence="1">JMRC FSU:6197</strain>
    </source>
</reference>
<gene>
    <name evidence="1" type="ORF">LRAMOSA11143</name>
</gene>
<dbReference type="EMBL" id="LK023339">
    <property type="protein sequence ID" value="CDS10657.1"/>
    <property type="molecule type" value="Genomic_DNA"/>
</dbReference>
<proteinExistence type="predicted"/>